<gene>
    <name evidence="3" type="ORF">DBV15_07406</name>
</gene>
<dbReference type="Gene3D" id="3.90.190.10">
    <property type="entry name" value="Protein tyrosine phosphatase superfamily"/>
    <property type="match status" value="2"/>
</dbReference>
<dbReference type="PROSITE" id="PS00383">
    <property type="entry name" value="TYR_PHOSPHATASE_1"/>
    <property type="match status" value="1"/>
</dbReference>
<dbReference type="STRING" id="300112.A0A4S2JJF7"/>
<dbReference type="SMART" id="SM00194">
    <property type="entry name" value="PTPc"/>
    <property type="match status" value="1"/>
</dbReference>
<dbReference type="InterPro" id="IPR029021">
    <property type="entry name" value="Prot-tyrosine_phosphatase-like"/>
</dbReference>
<comment type="caution">
    <text evidence="3">The sequence shown here is derived from an EMBL/GenBank/DDBJ whole genome shotgun (WGS) entry which is preliminary data.</text>
</comment>
<evidence type="ECO:0000313" key="3">
    <source>
        <dbReference type="EMBL" id="TGZ36222.1"/>
    </source>
</evidence>
<dbReference type="InterPro" id="IPR000242">
    <property type="entry name" value="PTP_cat"/>
</dbReference>
<accession>A0A4S2JJF7</accession>
<dbReference type="InterPro" id="IPR016130">
    <property type="entry name" value="Tyr_Pase_AS"/>
</dbReference>
<dbReference type="InterPro" id="IPR003595">
    <property type="entry name" value="Tyr_Pase_cat"/>
</dbReference>
<dbReference type="Pfam" id="PF00102">
    <property type="entry name" value="Y_phosphatase"/>
    <property type="match status" value="2"/>
</dbReference>
<feature type="domain" description="Tyrosine-protein phosphatase" evidence="1">
    <location>
        <begin position="248"/>
        <end position="449"/>
    </location>
</feature>
<name>A0A4S2JJF7_9HYME</name>
<feature type="domain" description="Tyrosine specific protein phosphatases" evidence="2">
    <location>
        <begin position="133"/>
        <end position="203"/>
    </location>
</feature>
<dbReference type="SUPFAM" id="SSF52799">
    <property type="entry name" value="(Phosphotyrosine protein) phosphatases II"/>
    <property type="match status" value="2"/>
</dbReference>
<dbReference type="GO" id="GO:0004725">
    <property type="term" value="F:protein tyrosine phosphatase activity"/>
    <property type="evidence" value="ECO:0007669"/>
    <property type="project" value="InterPro"/>
</dbReference>
<dbReference type="EMBL" id="QBLH01003684">
    <property type="protein sequence ID" value="TGZ36222.1"/>
    <property type="molecule type" value="Genomic_DNA"/>
</dbReference>
<organism evidence="3 4">
    <name type="scientific">Temnothorax longispinosus</name>
    <dbReference type="NCBI Taxonomy" id="300112"/>
    <lineage>
        <taxon>Eukaryota</taxon>
        <taxon>Metazoa</taxon>
        <taxon>Ecdysozoa</taxon>
        <taxon>Arthropoda</taxon>
        <taxon>Hexapoda</taxon>
        <taxon>Insecta</taxon>
        <taxon>Pterygota</taxon>
        <taxon>Neoptera</taxon>
        <taxon>Endopterygota</taxon>
        <taxon>Hymenoptera</taxon>
        <taxon>Apocrita</taxon>
        <taxon>Aculeata</taxon>
        <taxon>Formicoidea</taxon>
        <taxon>Formicidae</taxon>
        <taxon>Myrmicinae</taxon>
        <taxon>Temnothorax</taxon>
    </lineage>
</organism>
<dbReference type="PROSITE" id="PS50055">
    <property type="entry name" value="TYR_PHOSPHATASE_PTP"/>
    <property type="match status" value="2"/>
</dbReference>
<dbReference type="AlphaFoldDB" id="A0A4S2JJF7"/>
<evidence type="ECO:0000259" key="2">
    <source>
        <dbReference type="PROSITE" id="PS50056"/>
    </source>
</evidence>
<dbReference type="GO" id="GO:0009653">
    <property type="term" value="P:anatomical structure morphogenesis"/>
    <property type="evidence" value="ECO:0007669"/>
    <property type="project" value="UniProtKB-ARBA"/>
</dbReference>
<dbReference type="PROSITE" id="PS50056">
    <property type="entry name" value="TYR_PHOSPHATASE_2"/>
    <property type="match status" value="1"/>
</dbReference>
<evidence type="ECO:0000259" key="1">
    <source>
        <dbReference type="PROSITE" id="PS50055"/>
    </source>
</evidence>
<sequence length="481" mass="55450">MSCFQKRANSAVRVGKLPQNKFKNRCENLIACKLICTDDETCVILKKLPDDAHSDYGASPLEKRYSDTNTQTQHSHRFLTHDLAGKCSYYLHVTKCKQYWPDIGKKKKYGDIIVLHSKQNVFADYCFRTFHSHSYLNKLLATLPGDGPVVVHCSTGVGRTGTLILCDICLYRVAVEGLVDVFAEMAFITSERANIIDNKQHYLLAHLVKELKEQLPVQHQRALHGKIKFCDNLRLHRQFTFRCRNTASRIYLKRYPTWDEDSDYLSAVYVDGVKLQNQYLATQLLMPSTINDFWRMIAEFKVELILMLQPLNIQDFTCCVIAPARGEFKPTSYLNITAEKIVRMEYHTSQKLLLVDNSEVDQFDATTQQDQSPPPVMTMVTFWQAVEKIARGDEPIVTLCHITECGLYLALSFLLERMTVEKKCDVYLVVQAVRRSRPEFVRSLVKYQFHSNKKNIGTSGISIYNAVVTYLEYFETYENFS</sequence>
<keyword evidence="4" id="KW-1185">Reference proteome</keyword>
<dbReference type="SMART" id="SM00404">
    <property type="entry name" value="PTPc_motif"/>
    <property type="match status" value="1"/>
</dbReference>
<feature type="domain" description="Tyrosine-protein phosphatase" evidence="1">
    <location>
        <begin position="15"/>
        <end position="206"/>
    </location>
</feature>
<keyword evidence="3" id="KW-0675">Receptor</keyword>
<dbReference type="InterPro" id="IPR000387">
    <property type="entry name" value="Tyr_Pase_dom"/>
</dbReference>
<proteinExistence type="predicted"/>
<dbReference type="PANTHER" id="PTHR19134:SF449">
    <property type="entry name" value="TYROSINE-PROTEIN PHOSPHATASE 1"/>
    <property type="match status" value="1"/>
</dbReference>
<dbReference type="Proteomes" id="UP000310200">
    <property type="component" value="Unassembled WGS sequence"/>
</dbReference>
<evidence type="ECO:0000313" key="4">
    <source>
        <dbReference type="Proteomes" id="UP000310200"/>
    </source>
</evidence>
<dbReference type="PANTHER" id="PTHR19134">
    <property type="entry name" value="RECEPTOR-TYPE TYROSINE-PROTEIN PHOSPHATASE"/>
    <property type="match status" value="1"/>
</dbReference>
<dbReference type="GO" id="GO:0048666">
    <property type="term" value="P:neuron development"/>
    <property type="evidence" value="ECO:0007669"/>
    <property type="project" value="UniProtKB-ARBA"/>
</dbReference>
<protein>
    <submittedName>
        <fullName evidence="3">Receptor-type tyrosine-protein phosphatase kappa</fullName>
    </submittedName>
</protein>
<reference evidence="3 4" key="1">
    <citation type="journal article" date="2019" name="Philos. Trans. R. Soc. Lond., B, Biol. Sci.">
        <title>Ant behaviour and brain gene expression of defending hosts depend on the ecological success of the intruding social parasite.</title>
        <authorList>
            <person name="Kaur R."/>
            <person name="Stoldt M."/>
            <person name="Jongepier E."/>
            <person name="Feldmeyer B."/>
            <person name="Menzel F."/>
            <person name="Bornberg-Bauer E."/>
            <person name="Foitzik S."/>
        </authorList>
    </citation>
    <scope>NUCLEOTIDE SEQUENCE [LARGE SCALE GENOMIC DNA]</scope>
    <source>
        <tissue evidence="3">Whole body</tissue>
    </source>
</reference>
<dbReference type="CDD" id="cd00047">
    <property type="entry name" value="PTPc"/>
    <property type="match status" value="1"/>
</dbReference>
<dbReference type="PRINTS" id="PR00700">
    <property type="entry name" value="PRTYPHPHTASE"/>
</dbReference>
<dbReference type="InterPro" id="IPR050348">
    <property type="entry name" value="Protein-Tyr_Phosphatase"/>
</dbReference>